<dbReference type="PIRSF" id="PIRSF006256">
    <property type="entry name" value="CMPcnvr_hdrg_mat"/>
    <property type="match status" value="1"/>
</dbReference>
<dbReference type="PROSITE" id="PS51163">
    <property type="entry name" value="YRDC"/>
    <property type="match status" value="1"/>
</dbReference>
<dbReference type="Gene3D" id="3.30.420.360">
    <property type="match status" value="1"/>
</dbReference>
<feature type="domain" description="Acylphosphatase-like" evidence="9">
    <location>
        <begin position="35"/>
        <end position="129"/>
    </location>
</feature>
<dbReference type="InterPro" id="IPR017945">
    <property type="entry name" value="DHBP_synth_RibB-like_a/b_dom"/>
</dbReference>
<dbReference type="InterPro" id="IPR004421">
    <property type="entry name" value="Carbamoyltransferase_HypF"/>
</dbReference>
<keyword evidence="4" id="KW-0479">Metal-binding</keyword>
<organism evidence="11 12">
    <name type="scientific">Oceanospirillum sediminis</name>
    <dbReference type="NCBI Taxonomy" id="2760088"/>
    <lineage>
        <taxon>Bacteria</taxon>
        <taxon>Pseudomonadati</taxon>
        <taxon>Pseudomonadota</taxon>
        <taxon>Gammaproteobacteria</taxon>
        <taxon>Oceanospirillales</taxon>
        <taxon>Oceanospirillaceae</taxon>
        <taxon>Oceanospirillum</taxon>
    </lineage>
</organism>
<protein>
    <recommendedName>
        <fullName evidence="8">acylphosphatase</fullName>
        <ecNumber evidence="8">3.6.1.7</ecNumber>
    </recommendedName>
</protein>
<dbReference type="PANTHER" id="PTHR42959">
    <property type="entry name" value="CARBAMOYLTRANSFERASE"/>
    <property type="match status" value="1"/>
</dbReference>
<dbReference type="InterPro" id="IPR011125">
    <property type="entry name" value="Znf_HypF"/>
</dbReference>
<dbReference type="Pfam" id="PF01300">
    <property type="entry name" value="Sua5_yciO_yrdC"/>
    <property type="match status" value="1"/>
</dbReference>
<keyword evidence="3" id="KW-0436">Ligase</keyword>
<dbReference type="SUPFAM" id="SSF54975">
    <property type="entry name" value="Acylphosphatase/BLUF domain-like"/>
    <property type="match status" value="1"/>
</dbReference>
<dbReference type="InterPro" id="IPR006070">
    <property type="entry name" value="Sua5-like_dom"/>
</dbReference>
<dbReference type="Gene3D" id="3.90.870.50">
    <property type="match status" value="1"/>
</dbReference>
<dbReference type="RefSeq" id="WP_182810623.1">
    <property type="nucleotide sequence ID" value="NZ_JACJFM010000037.1"/>
</dbReference>
<dbReference type="PROSITE" id="PS00150">
    <property type="entry name" value="ACYLPHOSPHATASE_1"/>
    <property type="match status" value="1"/>
</dbReference>
<dbReference type="GO" id="GO:0008270">
    <property type="term" value="F:zinc ion binding"/>
    <property type="evidence" value="ECO:0007669"/>
    <property type="project" value="UniProtKB-KW"/>
</dbReference>
<dbReference type="UniPathway" id="UPA00335"/>
<dbReference type="InterPro" id="IPR001792">
    <property type="entry name" value="Acylphosphatase-like_dom"/>
</dbReference>
<dbReference type="SUPFAM" id="SSF55821">
    <property type="entry name" value="YrdC/RibB"/>
    <property type="match status" value="1"/>
</dbReference>
<proteinExistence type="inferred from homology"/>
<evidence type="ECO:0000256" key="1">
    <source>
        <dbReference type="ARBA" id="ARBA00004711"/>
    </source>
</evidence>
<evidence type="ECO:0000256" key="5">
    <source>
        <dbReference type="ARBA" id="ARBA00022771"/>
    </source>
</evidence>
<dbReference type="InterPro" id="IPR036046">
    <property type="entry name" value="Acylphosphatase-like_dom_sf"/>
</dbReference>
<keyword evidence="12" id="KW-1185">Reference proteome</keyword>
<dbReference type="Pfam" id="PF22521">
    <property type="entry name" value="HypF_C_2"/>
    <property type="match status" value="1"/>
</dbReference>
<dbReference type="InterPro" id="IPR051060">
    <property type="entry name" value="Carbamoyltrans_HypF-like"/>
</dbReference>
<comment type="pathway">
    <text evidence="1">Protein modification; [NiFe] hydrogenase maturation.</text>
</comment>
<evidence type="ECO:0000313" key="12">
    <source>
        <dbReference type="Proteomes" id="UP000565262"/>
    </source>
</evidence>
<dbReference type="InterPro" id="IPR041440">
    <property type="entry name" value="HypF_C"/>
</dbReference>
<dbReference type="GO" id="GO:0016874">
    <property type="term" value="F:ligase activity"/>
    <property type="evidence" value="ECO:0007669"/>
    <property type="project" value="UniProtKB-KW"/>
</dbReference>
<comment type="catalytic activity">
    <reaction evidence="8">
        <text>an acyl phosphate + H2O = a carboxylate + phosphate + H(+)</text>
        <dbReference type="Rhea" id="RHEA:14965"/>
        <dbReference type="ChEBI" id="CHEBI:15377"/>
        <dbReference type="ChEBI" id="CHEBI:15378"/>
        <dbReference type="ChEBI" id="CHEBI:29067"/>
        <dbReference type="ChEBI" id="CHEBI:43474"/>
        <dbReference type="ChEBI" id="CHEBI:59918"/>
        <dbReference type="EC" id="3.6.1.7"/>
    </reaction>
</comment>
<dbReference type="Pfam" id="PF00708">
    <property type="entry name" value="Acylphosphatase"/>
    <property type="match status" value="1"/>
</dbReference>
<dbReference type="Pfam" id="PF07503">
    <property type="entry name" value="zf-HYPF"/>
    <property type="match status" value="2"/>
</dbReference>
<dbReference type="PANTHER" id="PTHR42959:SF1">
    <property type="entry name" value="CARBAMOYLTRANSFERASE HYPF"/>
    <property type="match status" value="1"/>
</dbReference>
<keyword evidence="8" id="KW-0378">Hydrolase</keyword>
<evidence type="ECO:0000256" key="2">
    <source>
        <dbReference type="ARBA" id="ARBA00008097"/>
    </source>
</evidence>
<dbReference type="InterPro" id="IPR055128">
    <property type="entry name" value="HypF_C_2"/>
</dbReference>
<sequence length="859" mass="94994">MWFSRMAGKYLWRSLSFICEVIVSRDVSVELMDSHVMFSVSGQVQGVGFRPFVWRLATEMQLTGFVRNNGSGVEIGLCTTREIAGVFEQRLLAEKPDQSRIDSIDIHLLTEPAEWDNYLSDNDSFYILSSDQGSVKTGCTPDMATCPDCLIEIQNAGERRFQYPFTNCTWCGPRLSIITGIPYDRSTTSMKDFNLCPECQSEYDNPADRRFHAQPVACPECGPELLLVNTVGESVNDQKSAESNIRNQQEIAQSVTLLKAGNILAIKGLGGFHLVCDARNQNVVNLLRVRKHRPHKPFAIMVADQKQAEQLCLLTDDAWKLLSSSQSPIVLFYKRDSADLAEGVVPEQNRLGIMLPATPLHHLLMAEFDGPLIMTSGNASGEPQAIDNDEALRTLSDIADYFLINNRRIENRVDDSVVQWGNPITETGHISLMDCSEGRLSCRTEPYQVLRRARGYAPSTIILPEGFESAPSVLAMGGELKNTFCLLEGNRATLSSHMGDMESARSWDQYQQGVERFLMLYQFQPEYIAVDEHPEYLPSKHGEALSDKWQVPVKKVLHHHAHMVACLLDNHYPLNASPVLCLALDGLGMGEDKALWGGELLLGDYRDCSHLAGLKPLPLPGGAKAMREPWRNLLSLAWQIETDQRESILNHPALQNKPVTLVGQMIDNQLNSPLASSTGRLFDAFAAALGLFPDIITYEGQAAIALQMKAESVVHKLDQVQPLAFSLELNPDGKWQLDSSGALAELIERMILLSGGSDARDICFSDEIITEQALAFHKGLAEGLINLVAKSMTQLEVETLPDCLAITGGVSQNSLLLRLLGQQCSKRLPDMQLISHQHIPANDGGISIGQATVVAARYI</sequence>
<dbReference type="GO" id="GO:0003998">
    <property type="term" value="F:acylphosphatase activity"/>
    <property type="evidence" value="ECO:0007669"/>
    <property type="project" value="UniProtKB-EC"/>
</dbReference>
<dbReference type="Pfam" id="PF17788">
    <property type="entry name" value="HypF_C"/>
    <property type="match status" value="1"/>
</dbReference>
<evidence type="ECO:0000256" key="7">
    <source>
        <dbReference type="ARBA" id="ARBA00048220"/>
    </source>
</evidence>
<comment type="similarity">
    <text evidence="2">Belongs to the carbamoyltransferase HypF family.</text>
</comment>
<gene>
    <name evidence="11" type="primary">hypF</name>
    <name evidence="11" type="ORF">H4O21_19765</name>
</gene>
<dbReference type="AlphaFoldDB" id="A0A839IV56"/>
<evidence type="ECO:0000259" key="9">
    <source>
        <dbReference type="PROSITE" id="PS51160"/>
    </source>
</evidence>
<dbReference type="GO" id="GO:0051604">
    <property type="term" value="P:protein maturation"/>
    <property type="evidence" value="ECO:0007669"/>
    <property type="project" value="TreeGrafter"/>
</dbReference>
<evidence type="ECO:0000256" key="6">
    <source>
        <dbReference type="ARBA" id="ARBA00022833"/>
    </source>
</evidence>
<feature type="domain" description="YrdC-like" evidence="10">
    <location>
        <begin position="248"/>
        <end position="455"/>
    </location>
</feature>
<evidence type="ECO:0000256" key="8">
    <source>
        <dbReference type="PROSITE-ProRule" id="PRU00520"/>
    </source>
</evidence>
<comment type="catalytic activity">
    <reaction evidence="7">
        <text>C-terminal L-cysteinyl-[HypE protein] + carbamoyl phosphate + ATP + H2O = C-terminal S-carboxamide-L-cysteinyl-[HypE protein] + AMP + phosphate + diphosphate + H(+)</text>
        <dbReference type="Rhea" id="RHEA:55636"/>
        <dbReference type="Rhea" id="RHEA-COMP:14247"/>
        <dbReference type="Rhea" id="RHEA-COMP:14392"/>
        <dbReference type="ChEBI" id="CHEBI:15377"/>
        <dbReference type="ChEBI" id="CHEBI:15378"/>
        <dbReference type="ChEBI" id="CHEBI:30616"/>
        <dbReference type="ChEBI" id="CHEBI:33019"/>
        <dbReference type="ChEBI" id="CHEBI:43474"/>
        <dbReference type="ChEBI" id="CHEBI:58228"/>
        <dbReference type="ChEBI" id="CHEBI:76913"/>
        <dbReference type="ChEBI" id="CHEBI:139126"/>
        <dbReference type="ChEBI" id="CHEBI:456215"/>
    </reaction>
</comment>
<feature type="active site" evidence="8">
    <location>
        <position position="50"/>
    </location>
</feature>
<dbReference type="NCBIfam" id="TIGR00143">
    <property type="entry name" value="hypF"/>
    <property type="match status" value="1"/>
</dbReference>
<keyword evidence="11" id="KW-0808">Transferase</keyword>
<dbReference type="InterPro" id="IPR017968">
    <property type="entry name" value="Acylphosphatase_CS"/>
</dbReference>
<evidence type="ECO:0000256" key="4">
    <source>
        <dbReference type="ARBA" id="ARBA00022723"/>
    </source>
</evidence>
<dbReference type="Gene3D" id="3.30.420.40">
    <property type="match status" value="1"/>
</dbReference>
<evidence type="ECO:0000313" key="11">
    <source>
        <dbReference type="EMBL" id="MBB1488851.1"/>
    </source>
</evidence>
<dbReference type="Proteomes" id="UP000565262">
    <property type="component" value="Unassembled WGS sequence"/>
</dbReference>
<dbReference type="EC" id="3.6.1.7" evidence="8"/>
<keyword evidence="6" id="KW-0862">Zinc</keyword>
<comment type="caution">
    <text evidence="11">The sequence shown here is derived from an EMBL/GenBank/DDBJ whole genome shotgun (WGS) entry which is preliminary data.</text>
</comment>
<dbReference type="PROSITE" id="PS51160">
    <property type="entry name" value="ACYLPHOSPHATASE_3"/>
    <property type="match status" value="1"/>
</dbReference>
<reference evidence="11 12" key="1">
    <citation type="submission" date="2020-08" db="EMBL/GenBank/DDBJ databases">
        <title>Oceanospirillum sp. nov. isolated from marine sediment.</title>
        <authorList>
            <person name="Ji X."/>
        </authorList>
    </citation>
    <scope>NUCLEOTIDE SEQUENCE [LARGE SCALE GENOMIC DNA]</scope>
    <source>
        <strain evidence="11 12">D5</strain>
    </source>
</reference>
<accession>A0A839IV56</accession>
<evidence type="ECO:0000256" key="3">
    <source>
        <dbReference type="ARBA" id="ARBA00022598"/>
    </source>
</evidence>
<name>A0A839IV56_9GAMM</name>
<dbReference type="GO" id="GO:0016743">
    <property type="term" value="F:carboxyl- or carbamoyltransferase activity"/>
    <property type="evidence" value="ECO:0007669"/>
    <property type="project" value="InterPro"/>
</dbReference>
<keyword evidence="5" id="KW-0863">Zinc-finger</keyword>
<dbReference type="EMBL" id="JACJFM010000037">
    <property type="protein sequence ID" value="MBB1488851.1"/>
    <property type="molecule type" value="Genomic_DNA"/>
</dbReference>
<evidence type="ECO:0000259" key="10">
    <source>
        <dbReference type="PROSITE" id="PS51163"/>
    </source>
</evidence>
<dbReference type="Gene3D" id="3.30.110.120">
    <property type="match status" value="1"/>
</dbReference>
<dbReference type="GO" id="GO:0003725">
    <property type="term" value="F:double-stranded RNA binding"/>
    <property type="evidence" value="ECO:0007669"/>
    <property type="project" value="InterPro"/>
</dbReference>
<feature type="active site" evidence="8">
    <location>
        <position position="68"/>
    </location>
</feature>